<dbReference type="Pfam" id="PF00610">
    <property type="entry name" value="DEP"/>
    <property type="match status" value="1"/>
</dbReference>
<feature type="region of interest" description="Disordered" evidence="3">
    <location>
        <begin position="192"/>
        <end position="265"/>
    </location>
</feature>
<dbReference type="GO" id="GO:0030950">
    <property type="term" value="P:establishment or maintenance of actin cytoskeleton polarity"/>
    <property type="evidence" value="ECO:0007669"/>
    <property type="project" value="EnsemblFungi"/>
</dbReference>
<dbReference type="GO" id="GO:0035838">
    <property type="term" value="C:growing cell tip"/>
    <property type="evidence" value="ECO:0007669"/>
    <property type="project" value="EnsemblFungi"/>
</dbReference>
<dbReference type="InterPro" id="IPR036390">
    <property type="entry name" value="WH_DNA-bd_sf"/>
</dbReference>
<evidence type="ECO:0000259" key="6">
    <source>
        <dbReference type="PROSITE" id="PS51741"/>
    </source>
</evidence>
<dbReference type="RefSeq" id="XP_018734067.1">
    <property type="nucleotide sequence ID" value="XM_018881478.1"/>
</dbReference>
<feature type="coiled-coil region" evidence="2">
    <location>
        <begin position="122"/>
        <end position="149"/>
    </location>
</feature>
<dbReference type="InterPro" id="IPR031160">
    <property type="entry name" value="F_BAR_dom"/>
</dbReference>
<sequence length="897" mass="99000">MPSFSDSFWTSGYSTGLNVIFDKLRQGCVENDEVLALAAARADAEEAYGNRLMDIPSHFQVKKNGFGRDDGASLRKAYEGIIVEMGTEGNHHIQVAENIRRMVILPFGKWADDHRKRVDYSSHILRDKLKSYERELSEVQKSQRKYFNKCRLLEESRNDEDVVADGVGSGIGHANGLSDTAGLSSVQGSRAVSSASHINSENGTSAPGVGSSSAEVAGSGSGDAGTGSASGSGAGSTPIVGGAAVAGSDNVSEPSTHEDLDDEDPVELADDIYTPEEAKVLFTRLLAEVPQKSVKVPILGTYEHVSSGDAIVAWVQINMSKDHATSLANAEKFGQSLINEGFLRLVGQVGSKFVNSSVMNYQWKRKAFQVAGQLDKLSTNQQSGGNLIAPIVGEYLGETINNYINNPHADETAEERLAREVSELDVKYKQSVQKLDDIRCNLEETAVDHLTFMERCEFDRLKAVKAVFLDFLAALSNVIPTIQVSVDKLLLYQETVQPSNDLRYILESYRTGYFLPRVTIYDNYYNTAEDQIFGVELEYRSRGDKKKVPYIVSHILGYMDSKYPEMENDQVRLSEWVVKVPLKKTHEIRRELNFGGGTPKEIRQVLPKYEVSVVASVLKLYLVELPDSIIPSSLYDIIKSIYHQHGNDEDPQARITAIQNTLMQLRVSNIATLDAIMTHLTRLTTIAKASPEYIGQLAQEFSHCLLRPKTQSALTLGDRHAYLLVKDLLTYKERIFKDLKRNNSSRKVSLSPSASLRSGYGSAEVSRRPTLQNRMDALTLKIRKNEHRASPSMEIQQSDELPGHNNDSLETSETPVKTEPGSGSPDDSAHQRPRVPVPVRTVETSSNDEEATFYDTEESPPRQPANAAGRQDESLTSRSTAPTEGTEGAATRPIVID</sequence>
<evidence type="ECO:0000313" key="8">
    <source>
        <dbReference type="Proteomes" id="UP000189580"/>
    </source>
</evidence>
<feature type="region of interest" description="Disordered" evidence="3">
    <location>
        <begin position="743"/>
        <end position="897"/>
    </location>
</feature>
<evidence type="ECO:0000259" key="4">
    <source>
        <dbReference type="PROSITE" id="PS50186"/>
    </source>
</evidence>
<feature type="domain" description="DEP" evidence="4">
    <location>
        <begin position="301"/>
        <end position="373"/>
    </location>
</feature>
<dbReference type="Proteomes" id="UP000189580">
    <property type="component" value="Chromosome c"/>
</dbReference>
<evidence type="ECO:0000256" key="2">
    <source>
        <dbReference type="SAM" id="Coils"/>
    </source>
</evidence>
<dbReference type="PROSITE" id="PS51741">
    <property type="entry name" value="F_BAR"/>
    <property type="match status" value="1"/>
</dbReference>
<dbReference type="InterPro" id="IPR027267">
    <property type="entry name" value="AH/BAR_dom_sf"/>
</dbReference>
<protein>
    <submittedName>
        <fullName evidence="7">Rgd2p</fullName>
    </submittedName>
</protein>
<dbReference type="AlphaFoldDB" id="A0A167CEK8"/>
<evidence type="ECO:0000313" key="7">
    <source>
        <dbReference type="EMBL" id="ANB11590.1"/>
    </source>
</evidence>
<organism evidence="7 8">
    <name type="scientific">Sugiyamaella lignohabitans</name>
    <dbReference type="NCBI Taxonomy" id="796027"/>
    <lineage>
        <taxon>Eukaryota</taxon>
        <taxon>Fungi</taxon>
        <taxon>Dikarya</taxon>
        <taxon>Ascomycota</taxon>
        <taxon>Saccharomycotina</taxon>
        <taxon>Dipodascomycetes</taxon>
        <taxon>Dipodascales</taxon>
        <taxon>Trichomonascaceae</taxon>
        <taxon>Sugiyamaella</taxon>
    </lineage>
</organism>
<feature type="compositionally biased region" description="Polar residues" evidence="3">
    <location>
        <begin position="793"/>
        <end position="815"/>
    </location>
</feature>
<dbReference type="GeneID" id="30036540"/>
<dbReference type="GO" id="GO:0051285">
    <property type="term" value="C:cell cortex of cell tip"/>
    <property type="evidence" value="ECO:0007669"/>
    <property type="project" value="EnsemblFungi"/>
</dbReference>
<evidence type="ECO:0000256" key="3">
    <source>
        <dbReference type="SAM" id="MobiDB-lite"/>
    </source>
</evidence>
<evidence type="ECO:0000259" key="5">
    <source>
        <dbReference type="PROSITE" id="PS50238"/>
    </source>
</evidence>
<dbReference type="Pfam" id="PF00611">
    <property type="entry name" value="FCH"/>
    <property type="match status" value="1"/>
</dbReference>
<dbReference type="SUPFAM" id="SSF46785">
    <property type="entry name" value="Winged helix' DNA-binding domain"/>
    <property type="match status" value="1"/>
</dbReference>
<dbReference type="SUPFAM" id="SSF103657">
    <property type="entry name" value="BAR/IMD domain-like"/>
    <property type="match status" value="1"/>
</dbReference>
<dbReference type="PROSITE" id="PS50238">
    <property type="entry name" value="RHOGAP"/>
    <property type="match status" value="1"/>
</dbReference>
<feature type="compositionally biased region" description="Gly residues" evidence="3">
    <location>
        <begin position="219"/>
        <end position="234"/>
    </location>
</feature>
<dbReference type="PANTHER" id="PTHR23065">
    <property type="entry name" value="PROLINE-SERINE-THREONINE PHOSPHATASE INTERACTING PROTEIN 1"/>
    <property type="match status" value="1"/>
</dbReference>
<feature type="domain" description="Rho-GAP" evidence="5">
    <location>
        <begin position="535"/>
        <end position="736"/>
    </location>
</feature>
<feature type="compositionally biased region" description="Polar residues" evidence="3">
    <location>
        <begin position="745"/>
        <end position="756"/>
    </location>
</feature>
<dbReference type="KEGG" id="slb:AWJ20_4410"/>
<feature type="compositionally biased region" description="Low complexity" evidence="3">
    <location>
        <begin position="205"/>
        <end position="218"/>
    </location>
</feature>
<gene>
    <name evidence="7" type="primary">RGD2</name>
    <name evidence="7" type="ORF">AWJ20_4410</name>
</gene>
<keyword evidence="1 2" id="KW-0175">Coiled coil</keyword>
<dbReference type="EMBL" id="CP014500">
    <property type="protein sequence ID" value="ANB11590.1"/>
    <property type="molecule type" value="Genomic_DNA"/>
</dbReference>
<dbReference type="OrthoDB" id="2155291at2759"/>
<dbReference type="InterPro" id="IPR000198">
    <property type="entry name" value="RhoGAP_dom"/>
</dbReference>
<dbReference type="InterPro" id="IPR000591">
    <property type="entry name" value="DEP_dom"/>
</dbReference>
<dbReference type="GO" id="GO:0000935">
    <property type="term" value="C:division septum"/>
    <property type="evidence" value="ECO:0007669"/>
    <property type="project" value="EnsemblFungi"/>
</dbReference>
<feature type="compositionally biased region" description="Polar residues" evidence="3">
    <location>
        <begin position="192"/>
        <end position="204"/>
    </location>
</feature>
<feature type="domain" description="F-BAR" evidence="6">
    <location>
        <begin position="2"/>
        <end position="501"/>
    </location>
</feature>
<feature type="compositionally biased region" description="Low complexity" evidence="3">
    <location>
        <begin position="880"/>
        <end position="891"/>
    </location>
</feature>
<proteinExistence type="predicted"/>
<dbReference type="InterPro" id="IPR008936">
    <property type="entry name" value="Rho_GTPase_activation_prot"/>
</dbReference>
<dbReference type="SMART" id="SM00055">
    <property type="entry name" value="FCH"/>
    <property type="match status" value="1"/>
</dbReference>
<dbReference type="CDD" id="cd04399">
    <property type="entry name" value="RhoGAP_fRGD2"/>
    <property type="match status" value="1"/>
</dbReference>
<dbReference type="Gene3D" id="1.20.1270.60">
    <property type="entry name" value="Arfaptin homology (AH) domain/BAR domain"/>
    <property type="match status" value="2"/>
</dbReference>
<dbReference type="SMART" id="SM00324">
    <property type="entry name" value="RhoGAP"/>
    <property type="match status" value="1"/>
</dbReference>
<dbReference type="GO" id="GO:0005886">
    <property type="term" value="C:plasma membrane"/>
    <property type="evidence" value="ECO:0007669"/>
    <property type="project" value="TreeGrafter"/>
</dbReference>
<dbReference type="Pfam" id="PF00620">
    <property type="entry name" value="RhoGAP"/>
    <property type="match status" value="1"/>
</dbReference>
<feature type="compositionally biased region" description="Acidic residues" evidence="3">
    <location>
        <begin position="846"/>
        <end position="858"/>
    </location>
</feature>
<dbReference type="PROSITE" id="PS50186">
    <property type="entry name" value="DEP"/>
    <property type="match status" value="1"/>
</dbReference>
<name>A0A167CEK8_9ASCO</name>
<evidence type="ECO:0000256" key="1">
    <source>
        <dbReference type="PROSITE-ProRule" id="PRU01077"/>
    </source>
</evidence>
<dbReference type="GO" id="GO:0005096">
    <property type="term" value="F:GTPase activator activity"/>
    <property type="evidence" value="ECO:0007669"/>
    <property type="project" value="EnsemblFungi"/>
</dbReference>
<dbReference type="GO" id="GO:0007264">
    <property type="term" value="P:small GTPase-mediated signal transduction"/>
    <property type="evidence" value="ECO:0007669"/>
    <property type="project" value="TreeGrafter"/>
</dbReference>
<dbReference type="SUPFAM" id="SSF48350">
    <property type="entry name" value="GTPase activation domain, GAP"/>
    <property type="match status" value="1"/>
</dbReference>
<dbReference type="GO" id="GO:0031097">
    <property type="term" value="C:medial cortex"/>
    <property type="evidence" value="ECO:0007669"/>
    <property type="project" value="EnsemblFungi"/>
</dbReference>
<accession>A0A167CEK8</accession>
<dbReference type="InterPro" id="IPR001060">
    <property type="entry name" value="FCH_dom"/>
</dbReference>
<dbReference type="PANTHER" id="PTHR23065:SF17">
    <property type="entry name" value="RHO-GTPASE-ACTIVATING PROTEIN RGD2"/>
    <property type="match status" value="1"/>
</dbReference>
<reference evidence="7 8" key="1">
    <citation type="submission" date="2016-02" db="EMBL/GenBank/DDBJ databases">
        <title>Complete genome sequence and transcriptome regulation of the pentose utilising yeast Sugiyamaella lignohabitans.</title>
        <authorList>
            <person name="Bellasio M."/>
            <person name="Peymann A."/>
            <person name="Valli M."/>
            <person name="Sipitzky M."/>
            <person name="Graf A."/>
            <person name="Sauer M."/>
            <person name="Marx H."/>
            <person name="Mattanovich D."/>
        </authorList>
    </citation>
    <scope>NUCLEOTIDE SEQUENCE [LARGE SCALE GENOMIC DNA]</scope>
    <source>
        <strain evidence="7 8">CBS 10342</strain>
    </source>
</reference>
<keyword evidence="8" id="KW-1185">Reference proteome</keyword>
<dbReference type="Gene3D" id="1.10.555.10">
    <property type="entry name" value="Rho GTPase activation protein"/>
    <property type="match status" value="1"/>
</dbReference>